<dbReference type="AlphaFoldDB" id="A0A6C0K851"/>
<sequence length="192" mass="22158">MSSPRKITAAEILAERAFLRNELGYIPHGTGRGWSSMYWVYCDCPNCRDEYDPTGEESAKYLNCDYTSFFCDQSDIPSFAFSKIAKDSYWSSLTPGFYFDTGVHGVRSLDELLTQLTPPLALYPKHILFIGEDRVIDRFFLTKEDTTWFRRSWKDGRSIWDSKDETVSFTYDTGNKALIAALIHRYSSNKID</sequence>
<dbReference type="EMBL" id="MN740834">
    <property type="protein sequence ID" value="QHU14225.1"/>
    <property type="molecule type" value="Genomic_DNA"/>
</dbReference>
<name>A0A6C0K851_9ZZZZ</name>
<protein>
    <submittedName>
        <fullName evidence="1">Uncharacterized protein</fullName>
    </submittedName>
</protein>
<accession>A0A6C0K851</accession>
<organism evidence="1">
    <name type="scientific">viral metagenome</name>
    <dbReference type="NCBI Taxonomy" id="1070528"/>
    <lineage>
        <taxon>unclassified sequences</taxon>
        <taxon>metagenomes</taxon>
        <taxon>organismal metagenomes</taxon>
    </lineage>
</organism>
<reference evidence="1" key="1">
    <citation type="journal article" date="2020" name="Nature">
        <title>Giant virus diversity and host interactions through global metagenomics.</title>
        <authorList>
            <person name="Schulz F."/>
            <person name="Roux S."/>
            <person name="Paez-Espino D."/>
            <person name="Jungbluth S."/>
            <person name="Walsh D.A."/>
            <person name="Denef V.J."/>
            <person name="McMahon K.D."/>
            <person name="Konstantinidis K.T."/>
            <person name="Eloe-Fadrosh E.A."/>
            <person name="Kyrpides N.C."/>
            <person name="Woyke T."/>
        </authorList>
    </citation>
    <scope>NUCLEOTIDE SEQUENCE</scope>
    <source>
        <strain evidence="1">GVMAG-S-1101182-85</strain>
    </source>
</reference>
<evidence type="ECO:0000313" key="1">
    <source>
        <dbReference type="EMBL" id="QHU14225.1"/>
    </source>
</evidence>
<proteinExistence type="predicted"/>